<dbReference type="Proteomes" id="UP000694892">
    <property type="component" value="Chromosome 4S"/>
</dbReference>
<organism evidence="1 2">
    <name type="scientific">Xenopus laevis</name>
    <name type="common">African clawed frog</name>
    <dbReference type="NCBI Taxonomy" id="8355"/>
    <lineage>
        <taxon>Eukaryota</taxon>
        <taxon>Metazoa</taxon>
        <taxon>Chordata</taxon>
        <taxon>Craniata</taxon>
        <taxon>Vertebrata</taxon>
        <taxon>Euteleostomi</taxon>
        <taxon>Amphibia</taxon>
        <taxon>Batrachia</taxon>
        <taxon>Anura</taxon>
        <taxon>Pipoidea</taxon>
        <taxon>Pipidae</taxon>
        <taxon>Xenopodinae</taxon>
        <taxon>Xenopus</taxon>
        <taxon>Xenopus</taxon>
    </lineage>
</organism>
<dbReference type="EMBL" id="CM004473">
    <property type="protein sequence ID" value="OCT82052.1"/>
    <property type="molecule type" value="Genomic_DNA"/>
</dbReference>
<evidence type="ECO:0000313" key="2">
    <source>
        <dbReference type="Proteomes" id="UP000694892"/>
    </source>
</evidence>
<evidence type="ECO:0000313" key="1">
    <source>
        <dbReference type="EMBL" id="OCT82052.1"/>
    </source>
</evidence>
<name>A0A974HL14_XENLA</name>
<protein>
    <submittedName>
        <fullName evidence="1">Uncharacterized protein</fullName>
    </submittedName>
</protein>
<sequence length="74" mass="8215">MGSSLCQKWGTCSLYGKLMATKQLTNCNSYYPLWTEASGEIWQNFIASGKHLCSIVTDKPELPSCDSCMTSIKQ</sequence>
<proteinExistence type="predicted"/>
<accession>A0A974HL14</accession>
<gene>
    <name evidence="1" type="ORF">XELAEV_18024561mg</name>
</gene>
<reference evidence="2" key="1">
    <citation type="journal article" date="2016" name="Nature">
        <title>Genome evolution in the allotetraploid frog Xenopus laevis.</title>
        <authorList>
            <person name="Session A.M."/>
            <person name="Uno Y."/>
            <person name="Kwon T."/>
            <person name="Chapman J.A."/>
            <person name="Toyoda A."/>
            <person name="Takahashi S."/>
            <person name="Fukui A."/>
            <person name="Hikosaka A."/>
            <person name="Suzuki A."/>
            <person name="Kondo M."/>
            <person name="van Heeringen S.J."/>
            <person name="Quigley I."/>
            <person name="Heinz S."/>
            <person name="Ogino H."/>
            <person name="Ochi H."/>
            <person name="Hellsten U."/>
            <person name="Lyons J.B."/>
            <person name="Simakov O."/>
            <person name="Putnam N."/>
            <person name="Stites J."/>
            <person name="Kuroki Y."/>
            <person name="Tanaka T."/>
            <person name="Michiue T."/>
            <person name="Watanabe M."/>
            <person name="Bogdanovic O."/>
            <person name="Lister R."/>
            <person name="Georgiou G."/>
            <person name="Paranjpe S.S."/>
            <person name="van Kruijsbergen I."/>
            <person name="Shu S."/>
            <person name="Carlson J."/>
            <person name="Kinoshita T."/>
            <person name="Ohta Y."/>
            <person name="Mawaribuchi S."/>
            <person name="Jenkins J."/>
            <person name="Grimwood J."/>
            <person name="Schmutz J."/>
            <person name="Mitros T."/>
            <person name="Mozaffari S.V."/>
            <person name="Suzuki Y."/>
            <person name="Haramoto Y."/>
            <person name="Yamamoto T.S."/>
            <person name="Takagi C."/>
            <person name="Heald R."/>
            <person name="Miller K."/>
            <person name="Haudenschild C."/>
            <person name="Kitzman J."/>
            <person name="Nakayama T."/>
            <person name="Izutsu Y."/>
            <person name="Robert J."/>
            <person name="Fortriede J."/>
            <person name="Burns K."/>
            <person name="Lotay V."/>
            <person name="Karimi K."/>
            <person name="Yasuoka Y."/>
            <person name="Dichmann D.S."/>
            <person name="Flajnik M.F."/>
            <person name="Houston D.W."/>
            <person name="Shendure J."/>
            <person name="DuPasquier L."/>
            <person name="Vize P.D."/>
            <person name="Zorn A.M."/>
            <person name="Ito M."/>
            <person name="Marcotte E.M."/>
            <person name="Wallingford J.B."/>
            <person name="Ito Y."/>
            <person name="Asashima M."/>
            <person name="Ueno N."/>
            <person name="Matsuda Y."/>
            <person name="Veenstra G.J."/>
            <person name="Fujiyama A."/>
            <person name="Harland R.M."/>
            <person name="Taira M."/>
            <person name="Rokhsar D.S."/>
        </authorList>
    </citation>
    <scope>NUCLEOTIDE SEQUENCE [LARGE SCALE GENOMIC DNA]</scope>
    <source>
        <strain evidence="2">J</strain>
    </source>
</reference>
<dbReference type="AlphaFoldDB" id="A0A974HL14"/>